<comment type="caution">
    <text evidence="4">The sequence shown here is derived from an EMBL/GenBank/DDBJ whole genome shotgun (WGS) entry which is preliminary data.</text>
</comment>
<keyword evidence="5" id="KW-1185">Reference proteome</keyword>
<feature type="transmembrane region" description="Helical" evidence="2">
    <location>
        <begin position="58"/>
        <end position="80"/>
    </location>
</feature>
<feature type="region of interest" description="Disordered" evidence="1">
    <location>
        <begin position="1"/>
        <end position="52"/>
    </location>
</feature>
<dbReference type="InterPro" id="IPR005135">
    <property type="entry name" value="Endo/exonuclease/phosphatase"/>
</dbReference>
<feature type="transmembrane region" description="Helical" evidence="2">
    <location>
        <begin position="86"/>
        <end position="109"/>
    </location>
</feature>
<proteinExistence type="predicted"/>
<dbReference type="GO" id="GO:0004519">
    <property type="term" value="F:endonuclease activity"/>
    <property type="evidence" value="ECO:0007669"/>
    <property type="project" value="UniProtKB-KW"/>
</dbReference>
<feature type="compositionally biased region" description="Low complexity" evidence="1">
    <location>
        <begin position="1"/>
        <end position="34"/>
    </location>
</feature>
<sequence length="401" mass="42848">MTGTAAGAKGAAGATGANSASNAAKKPAKNSENSKTSKPAKKSPRNGGKRRKGRLRTVCTVIARILVAIAVVGCLCRMLPASFQALPMVPVIVAFSPWFLVVAGIALVLALASRRWMTVFLAVLCICAQVYWQSPYYRWSDSLSNAARTAVSQVKHDTDDAYARVMTANVFKGNADADDIVELVRDNHVEVLALQEITQSFVDRLDEAGIESYLPYAITASIGDGGIGNGLWSATPMSHMADAEISSVASRMPAATLTFAADADGDLSLGDGEREIRFVCVHTTSPKAGQWSRWKTSIEQLRQLTERTGIDYVLMGDFNSTTDHAPFREVLGDRYKDAAESSGSGLEFTWPNDWGIVPPFAGIDHIVVEDGVAVGQVEAKSIGGSDHKALLATLDFSTMGE</sequence>
<dbReference type="Gene3D" id="3.60.10.10">
    <property type="entry name" value="Endonuclease/exonuclease/phosphatase"/>
    <property type="match status" value="1"/>
</dbReference>
<dbReference type="EMBL" id="VYSG01000003">
    <property type="protein sequence ID" value="NEG70427.1"/>
    <property type="molecule type" value="Genomic_DNA"/>
</dbReference>
<dbReference type="GO" id="GO:0004527">
    <property type="term" value="F:exonuclease activity"/>
    <property type="evidence" value="ECO:0007669"/>
    <property type="project" value="UniProtKB-KW"/>
</dbReference>
<feature type="domain" description="Endonuclease/exonuclease/phosphatase" evidence="3">
    <location>
        <begin position="166"/>
        <end position="387"/>
    </location>
</feature>
<keyword evidence="4" id="KW-0378">Hydrolase</keyword>
<protein>
    <submittedName>
        <fullName evidence="4">Endonuclease/exonuclease/phosphatase family protein</fullName>
    </submittedName>
</protein>
<keyword evidence="4" id="KW-0540">Nuclease</keyword>
<dbReference type="Proteomes" id="UP000469292">
    <property type="component" value="Unassembled WGS sequence"/>
</dbReference>
<name>A0A6I5N1E0_9BIFI</name>
<dbReference type="Pfam" id="PF03372">
    <property type="entry name" value="Exo_endo_phos"/>
    <property type="match status" value="1"/>
</dbReference>
<reference evidence="4 5" key="1">
    <citation type="submission" date="2019-09" db="EMBL/GenBank/DDBJ databases">
        <title>Phylogenetic characterization of a novel taxon of the genus Bifidobacterium: Bifidobacterium choloepi sp. nov.</title>
        <authorList>
            <person name="Modesto M."/>
            <person name="Satti M."/>
        </authorList>
    </citation>
    <scope>NUCLEOTIDE SEQUENCE [LARGE SCALE GENOMIC DNA]</scope>
    <source>
        <strain evidence="4 5">BRDM6</strain>
    </source>
</reference>
<dbReference type="InterPro" id="IPR036691">
    <property type="entry name" value="Endo/exonu/phosph_ase_sf"/>
</dbReference>
<feature type="transmembrane region" description="Helical" evidence="2">
    <location>
        <begin position="116"/>
        <end position="132"/>
    </location>
</feature>
<keyword evidence="2" id="KW-1133">Transmembrane helix</keyword>
<dbReference type="AlphaFoldDB" id="A0A6I5N1E0"/>
<evidence type="ECO:0000256" key="1">
    <source>
        <dbReference type="SAM" id="MobiDB-lite"/>
    </source>
</evidence>
<dbReference type="SUPFAM" id="SSF56219">
    <property type="entry name" value="DNase I-like"/>
    <property type="match status" value="1"/>
</dbReference>
<dbReference type="RefSeq" id="WP_196779162.1">
    <property type="nucleotide sequence ID" value="NZ_VYSG01000003.1"/>
</dbReference>
<evidence type="ECO:0000313" key="4">
    <source>
        <dbReference type="EMBL" id="NEG70427.1"/>
    </source>
</evidence>
<keyword evidence="4" id="KW-0255">Endonuclease</keyword>
<organism evidence="4 5">
    <name type="scientific">Bifidobacterium choloepi</name>
    <dbReference type="NCBI Taxonomy" id="2614131"/>
    <lineage>
        <taxon>Bacteria</taxon>
        <taxon>Bacillati</taxon>
        <taxon>Actinomycetota</taxon>
        <taxon>Actinomycetes</taxon>
        <taxon>Bifidobacteriales</taxon>
        <taxon>Bifidobacteriaceae</taxon>
        <taxon>Bifidobacterium</taxon>
    </lineage>
</organism>
<keyword evidence="2" id="KW-0812">Transmembrane</keyword>
<keyword evidence="2" id="KW-0472">Membrane</keyword>
<evidence type="ECO:0000256" key="2">
    <source>
        <dbReference type="SAM" id="Phobius"/>
    </source>
</evidence>
<evidence type="ECO:0000313" key="5">
    <source>
        <dbReference type="Proteomes" id="UP000469292"/>
    </source>
</evidence>
<feature type="compositionally biased region" description="Basic residues" evidence="1">
    <location>
        <begin position="38"/>
        <end position="52"/>
    </location>
</feature>
<evidence type="ECO:0000259" key="3">
    <source>
        <dbReference type="Pfam" id="PF03372"/>
    </source>
</evidence>
<keyword evidence="4" id="KW-0269">Exonuclease</keyword>
<accession>A0A6I5N1E0</accession>
<gene>
    <name evidence="4" type="ORF">F6S87_07435</name>
</gene>